<dbReference type="SUPFAM" id="SSF161098">
    <property type="entry name" value="MetI-like"/>
    <property type="match status" value="1"/>
</dbReference>
<evidence type="ECO:0000256" key="6">
    <source>
        <dbReference type="ARBA" id="ARBA00023136"/>
    </source>
</evidence>
<accession>A0A926EMI4</accession>
<name>A0A926EMI4_9FIRM</name>
<dbReference type="CDD" id="cd06261">
    <property type="entry name" value="TM_PBP2"/>
    <property type="match status" value="1"/>
</dbReference>
<keyword evidence="2 7" id="KW-0813">Transport</keyword>
<feature type="transmembrane region" description="Helical" evidence="7">
    <location>
        <begin position="78"/>
        <end position="99"/>
    </location>
</feature>
<reference evidence="9" key="1">
    <citation type="submission" date="2020-08" db="EMBL/GenBank/DDBJ databases">
        <title>Genome public.</title>
        <authorList>
            <person name="Liu C."/>
            <person name="Sun Q."/>
        </authorList>
    </citation>
    <scope>NUCLEOTIDE SEQUENCE</scope>
    <source>
        <strain evidence="9">NSJ-12</strain>
    </source>
</reference>
<dbReference type="PANTHER" id="PTHR43227">
    <property type="entry name" value="BLL4140 PROTEIN"/>
    <property type="match status" value="1"/>
</dbReference>
<dbReference type="InterPro" id="IPR000515">
    <property type="entry name" value="MetI-like"/>
</dbReference>
<evidence type="ECO:0000256" key="1">
    <source>
        <dbReference type="ARBA" id="ARBA00004651"/>
    </source>
</evidence>
<evidence type="ECO:0000256" key="3">
    <source>
        <dbReference type="ARBA" id="ARBA00022475"/>
    </source>
</evidence>
<feature type="transmembrane region" description="Helical" evidence="7">
    <location>
        <begin position="12"/>
        <end position="32"/>
    </location>
</feature>
<gene>
    <name evidence="9" type="ORF">H8718_16920</name>
</gene>
<dbReference type="Proteomes" id="UP000655830">
    <property type="component" value="Unassembled WGS sequence"/>
</dbReference>
<protein>
    <submittedName>
        <fullName evidence="9">Sugar ABC transporter permease</fullName>
    </submittedName>
</protein>
<feature type="transmembrane region" description="Helical" evidence="7">
    <location>
        <begin position="209"/>
        <end position="231"/>
    </location>
</feature>
<feature type="domain" description="ABC transmembrane type-1" evidence="8">
    <location>
        <begin position="74"/>
        <end position="288"/>
    </location>
</feature>
<dbReference type="Pfam" id="PF00528">
    <property type="entry name" value="BPD_transp_1"/>
    <property type="match status" value="1"/>
</dbReference>
<feature type="transmembrane region" description="Helical" evidence="7">
    <location>
        <begin position="159"/>
        <end position="188"/>
    </location>
</feature>
<dbReference type="RefSeq" id="WP_177671087.1">
    <property type="nucleotide sequence ID" value="NZ_JACRSY010000040.1"/>
</dbReference>
<comment type="caution">
    <text evidence="9">The sequence shown here is derived from an EMBL/GenBank/DDBJ whole genome shotgun (WGS) entry which is preliminary data.</text>
</comment>
<comment type="similarity">
    <text evidence="7">Belongs to the binding-protein-dependent transport system permease family.</text>
</comment>
<keyword evidence="10" id="KW-1185">Reference proteome</keyword>
<dbReference type="InterPro" id="IPR050809">
    <property type="entry name" value="UgpAE/MalFG_permease"/>
</dbReference>
<dbReference type="PANTHER" id="PTHR43227:SF11">
    <property type="entry name" value="BLL4140 PROTEIN"/>
    <property type="match status" value="1"/>
</dbReference>
<sequence length="301" mass="34071">MENIKAFLKKDTTAWHLMLIPGVIFTAIFAYLPMAGIVMAFQKFNPVKGFIRSEFVGMNNFEYVFNLPGFYDAVWNTLYISVLKIIFGLVVPLVLALLLNEVVLRRFQKYVQTAIFVPYFLSWVILGGIIKQIFALNGPINQMLEGVGVEPIMFLLDNAWFPIVIVITHVWKGMGYNMIVFLASIVGIDTSLYEAAEMDGANAWQRVKYITLPCMMPIILLIGILSLGSLLNAGFDQVLMLYSPVVYESGDIIDTFVYRLGIFDRQYSPAAAVGLFKSFISLILVAFSYWTAYKVSDYRIF</sequence>
<keyword evidence="4 7" id="KW-0812">Transmembrane</keyword>
<evidence type="ECO:0000256" key="7">
    <source>
        <dbReference type="RuleBase" id="RU363032"/>
    </source>
</evidence>
<dbReference type="PROSITE" id="PS50928">
    <property type="entry name" value="ABC_TM1"/>
    <property type="match status" value="1"/>
</dbReference>
<evidence type="ECO:0000313" key="10">
    <source>
        <dbReference type="Proteomes" id="UP000655830"/>
    </source>
</evidence>
<dbReference type="InterPro" id="IPR035906">
    <property type="entry name" value="MetI-like_sf"/>
</dbReference>
<evidence type="ECO:0000256" key="4">
    <source>
        <dbReference type="ARBA" id="ARBA00022692"/>
    </source>
</evidence>
<keyword evidence="3" id="KW-1003">Cell membrane</keyword>
<evidence type="ECO:0000256" key="2">
    <source>
        <dbReference type="ARBA" id="ARBA00022448"/>
    </source>
</evidence>
<evidence type="ECO:0000259" key="8">
    <source>
        <dbReference type="PROSITE" id="PS50928"/>
    </source>
</evidence>
<keyword evidence="6 7" id="KW-0472">Membrane</keyword>
<dbReference type="GO" id="GO:0055085">
    <property type="term" value="P:transmembrane transport"/>
    <property type="evidence" value="ECO:0007669"/>
    <property type="project" value="InterPro"/>
</dbReference>
<evidence type="ECO:0000313" key="9">
    <source>
        <dbReference type="EMBL" id="MBC8581190.1"/>
    </source>
</evidence>
<dbReference type="EMBL" id="JACRSY010000040">
    <property type="protein sequence ID" value="MBC8581190.1"/>
    <property type="molecule type" value="Genomic_DNA"/>
</dbReference>
<feature type="transmembrane region" description="Helical" evidence="7">
    <location>
        <begin position="111"/>
        <end position="134"/>
    </location>
</feature>
<dbReference type="GO" id="GO:0005886">
    <property type="term" value="C:plasma membrane"/>
    <property type="evidence" value="ECO:0007669"/>
    <property type="project" value="UniProtKB-SubCell"/>
</dbReference>
<organism evidence="9 10">
    <name type="scientific">Zhenhengia yiwuensis</name>
    <dbReference type="NCBI Taxonomy" id="2763666"/>
    <lineage>
        <taxon>Bacteria</taxon>
        <taxon>Bacillati</taxon>
        <taxon>Bacillota</taxon>
        <taxon>Clostridia</taxon>
        <taxon>Lachnospirales</taxon>
        <taxon>Lachnospiraceae</taxon>
        <taxon>Zhenhengia</taxon>
    </lineage>
</organism>
<evidence type="ECO:0000256" key="5">
    <source>
        <dbReference type="ARBA" id="ARBA00022989"/>
    </source>
</evidence>
<dbReference type="AlphaFoldDB" id="A0A926EMI4"/>
<proteinExistence type="inferred from homology"/>
<keyword evidence="5 7" id="KW-1133">Transmembrane helix</keyword>
<dbReference type="Gene3D" id="1.10.3720.10">
    <property type="entry name" value="MetI-like"/>
    <property type="match status" value="1"/>
</dbReference>
<comment type="subcellular location">
    <subcellularLocation>
        <location evidence="1 7">Cell membrane</location>
        <topology evidence="1 7">Multi-pass membrane protein</topology>
    </subcellularLocation>
</comment>
<feature type="transmembrane region" description="Helical" evidence="7">
    <location>
        <begin position="270"/>
        <end position="292"/>
    </location>
</feature>